<keyword evidence="4" id="KW-1185">Reference proteome</keyword>
<accession>A0A0H5SJ18</accession>
<dbReference type="OrthoDB" id="2067368at2"/>
<proteinExistence type="predicted"/>
<gene>
    <name evidence="3" type="ORF">HHT355_1610</name>
</gene>
<feature type="transmembrane region" description="Helical" evidence="1">
    <location>
        <begin position="233"/>
        <end position="256"/>
    </location>
</feature>
<keyword evidence="1" id="KW-0812">Transmembrane</keyword>
<protein>
    <submittedName>
        <fullName evidence="3">Putative secreted protein</fullName>
    </submittedName>
</protein>
<feature type="signal peptide" evidence="2">
    <location>
        <begin position="1"/>
        <end position="26"/>
    </location>
</feature>
<dbReference type="AlphaFoldDB" id="A0A0H5SJ18"/>
<reference evidence="3 4" key="1">
    <citation type="submission" date="2015-06" db="EMBL/GenBank/DDBJ databases">
        <authorList>
            <person name="Wibberg Daniel"/>
        </authorList>
    </citation>
    <scope>NUCLEOTIDE SEQUENCE [LARGE SCALE GENOMIC DNA]</scope>
    <source>
        <strain evidence="3 4">T3/55T</strain>
    </source>
</reference>
<keyword evidence="2" id="KW-0732">Signal</keyword>
<organism evidence="3 4">
    <name type="scientific">Herbinix hemicellulosilytica</name>
    <dbReference type="NCBI Taxonomy" id="1564487"/>
    <lineage>
        <taxon>Bacteria</taxon>
        <taxon>Bacillati</taxon>
        <taxon>Bacillota</taxon>
        <taxon>Clostridia</taxon>
        <taxon>Lachnospirales</taxon>
        <taxon>Lachnospiraceae</taxon>
        <taxon>Herbinix</taxon>
    </lineage>
</organism>
<dbReference type="EMBL" id="CVTD020000017">
    <property type="protein sequence ID" value="CRZ34811.1"/>
    <property type="molecule type" value="Genomic_DNA"/>
</dbReference>
<sequence>MIRKNMIKTFALGLCISAMWTGAAFAQSGGGSSPAYVGTVNTQDQALFEKQREMDQYLFVDHVKDIEKLGFMVVYTGIAKDYVEVGITPYSEENAKILYDLFGKDLVKVVASDPVIFQSEPLEAPDADVYNAGADITDTGDTPVSATASDGILMEKDEIEDTAIEEEEFKIQIQAFEEAEEKDLAEETDEILYATGSEENAEEVIDELKRTSIEDDNIRTISDKDSEKEEKKLSIPGMAAAIAGGVVLLGASTVALKKKKMGKDIK</sequence>
<evidence type="ECO:0000313" key="3">
    <source>
        <dbReference type="EMBL" id="CRZ34811.1"/>
    </source>
</evidence>
<keyword evidence="1" id="KW-1133">Transmembrane helix</keyword>
<evidence type="ECO:0000256" key="2">
    <source>
        <dbReference type="SAM" id="SignalP"/>
    </source>
</evidence>
<evidence type="ECO:0000313" key="4">
    <source>
        <dbReference type="Proteomes" id="UP000236497"/>
    </source>
</evidence>
<dbReference type="Proteomes" id="UP000236497">
    <property type="component" value="Unassembled WGS sequence"/>
</dbReference>
<name>A0A0H5SJ18_HERHM</name>
<keyword evidence="1" id="KW-0472">Membrane</keyword>
<dbReference type="RefSeq" id="WP_103202923.1">
    <property type="nucleotide sequence ID" value="NZ_CVTD020000017.1"/>
</dbReference>
<evidence type="ECO:0000256" key="1">
    <source>
        <dbReference type="SAM" id="Phobius"/>
    </source>
</evidence>
<feature type="chain" id="PRO_5005223999" evidence="2">
    <location>
        <begin position="27"/>
        <end position="266"/>
    </location>
</feature>